<dbReference type="GO" id="GO:0016538">
    <property type="term" value="F:cyclin-dependent protein serine/threonine kinase regulator activity"/>
    <property type="evidence" value="ECO:0007669"/>
    <property type="project" value="InterPro"/>
</dbReference>
<keyword evidence="1" id="KW-0195">Cyclin</keyword>
<accession>A0A9N8D656</accession>
<dbReference type="InterPro" id="IPR043198">
    <property type="entry name" value="Cyclin/Ssn8"/>
</dbReference>
<evidence type="ECO:0000256" key="2">
    <source>
        <dbReference type="SAM" id="MobiDB-lite"/>
    </source>
</evidence>
<feature type="compositionally biased region" description="Pro residues" evidence="2">
    <location>
        <begin position="285"/>
        <end position="294"/>
    </location>
</feature>
<dbReference type="SUPFAM" id="SSF47954">
    <property type="entry name" value="Cyclin-like"/>
    <property type="match status" value="2"/>
</dbReference>
<keyword evidence="5" id="KW-1185">Reference proteome</keyword>
<evidence type="ECO:0000313" key="4">
    <source>
        <dbReference type="EMBL" id="CAB9497133.1"/>
    </source>
</evidence>
<reference evidence="4" key="1">
    <citation type="submission" date="2020-06" db="EMBL/GenBank/DDBJ databases">
        <authorList>
            <consortium name="Plant Systems Biology data submission"/>
        </authorList>
    </citation>
    <scope>NUCLEOTIDE SEQUENCE</scope>
    <source>
        <strain evidence="4">D6</strain>
    </source>
</reference>
<gene>
    <name evidence="4" type="ORF">SEMRO_15_G010870.1</name>
</gene>
<name>A0A9N8D656_9STRA</name>
<dbReference type="OrthoDB" id="10264655at2759"/>
<dbReference type="Gene3D" id="1.10.472.10">
    <property type="entry name" value="Cyclin-like"/>
    <property type="match status" value="2"/>
</dbReference>
<sequence length="315" mass="35101">MSNPKHFDISHLPSIKAGMTAEEENTHRRKTCRFIEEAGRILKLPNLANATAMVFFHQFYAKYSFMEHDRFEVAVACVLLAAKIEESPKKLMEIITRCLELKRGAGKERGEVVSVDPKSSEFVKLKESVLLLERVVLHTIGFELSVDHPYKFLPDIIQKLTTQYDPSKRKTMFEELMGYSMTFVKDSIHTTLCLQFPPQLIATACVYMAGHFAKVQPKKSWLDALGMHDNEVDALSSICGQIMDLIVDRRGTDVEAFKGIRANLEQLKGTAASAGSASPARSPASPRPPPPPPSGAKHRAPSEDSSASSKRRRTT</sequence>
<dbReference type="PIRSF" id="PIRSF036580">
    <property type="entry name" value="Cyclin_L"/>
    <property type="match status" value="1"/>
</dbReference>
<dbReference type="InterPro" id="IPR036915">
    <property type="entry name" value="Cyclin-like_sf"/>
</dbReference>
<dbReference type="Pfam" id="PF00134">
    <property type="entry name" value="Cyclin_N"/>
    <property type="match status" value="1"/>
</dbReference>
<dbReference type="EMBL" id="CAICTM010000015">
    <property type="protein sequence ID" value="CAB9497133.1"/>
    <property type="molecule type" value="Genomic_DNA"/>
</dbReference>
<feature type="region of interest" description="Disordered" evidence="2">
    <location>
        <begin position="268"/>
        <end position="315"/>
    </location>
</feature>
<dbReference type="PANTHER" id="PTHR10026">
    <property type="entry name" value="CYCLIN"/>
    <property type="match status" value="1"/>
</dbReference>
<comment type="caution">
    <text evidence="4">The sequence shown here is derived from an EMBL/GenBank/DDBJ whole genome shotgun (WGS) entry which is preliminary data.</text>
</comment>
<proteinExistence type="inferred from homology"/>
<organism evidence="4 5">
    <name type="scientific">Seminavis robusta</name>
    <dbReference type="NCBI Taxonomy" id="568900"/>
    <lineage>
        <taxon>Eukaryota</taxon>
        <taxon>Sar</taxon>
        <taxon>Stramenopiles</taxon>
        <taxon>Ochrophyta</taxon>
        <taxon>Bacillariophyta</taxon>
        <taxon>Bacillariophyceae</taxon>
        <taxon>Bacillariophycidae</taxon>
        <taxon>Naviculales</taxon>
        <taxon>Naviculaceae</taxon>
        <taxon>Seminavis</taxon>
    </lineage>
</organism>
<dbReference type="InterPro" id="IPR013763">
    <property type="entry name" value="Cyclin-like_dom"/>
</dbReference>
<dbReference type="AlphaFoldDB" id="A0A9N8D656"/>
<comment type="similarity">
    <text evidence="1">Belongs to the cyclin family.</text>
</comment>
<protein>
    <submittedName>
        <fullName evidence="4">Cyclin</fullName>
    </submittedName>
</protein>
<evidence type="ECO:0000256" key="1">
    <source>
        <dbReference type="RuleBase" id="RU000383"/>
    </source>
</evidence>
<dbReference type="InterPro" id="IPR006671">
    <property type="entry name" value="Cyclin_N"/>
</dbReference>
<dbReference type="Proteomes" id="UP001153069">
    <property type="component" value="Unassembled WGS sequence"/>
</dbReference>
<evidence type="ECO:0000313" key="5">
    <source>
        <dbReference type="Proteomes" id="UP001153069"/>
    </source>
</evidence>
<dbReference type="SMART" id="SM00385">
    <property type="entry name" value="CYCLIN"/>
    <property type="match status" value="2"/>
</dbReference>
<evidence type="ECO:0000259" key="3">
    <source>
        <dbReference type="SMART" id="SM00385"/>
    </source>
</evidence>
<feature type="domain" description="Cyclin-like" evidence="3">
    <location>
        <begin position="33"/>
        <end position="138"/>
    </location>
</feature>
<feature type="compositionally biased region" description="Low complexity" evidence="2">
    <location>
        <begin position="271"/>
        <end position="284"/>
    </location>
</feature>
<feature type="domain" description="Cyclin-like" evidence="3">
    <location>
        <begin position="151"/>
        <end position="247"/>
    </location>
</feature>
<dbReference type="GO" id="GO:0006357">
    <property type="term" value="P:regulation of transcription by RNA polymerase II"/>
    <property type="evidence" value="ECO:0007669"/>
    <property type="project" value="InterPro"/>
</dbReference>